<sequence length="241" mass="27458">MITYENWHQPPFPDIPAPGGKEGSLAVLRWAYETYGDDLVYACSFGAESMVMLDLITTVYPDAHVVFLDTGLHFKETYETIDAVKERFPSLNIKLKTPELSVAEQAEKYGDELWKHQPNRCCYYRKVKPLEDTLSGATAWISGLRREQSPSRANTEVISKDERFQSVKVCPLVNWTWDDIWAHIKEEQLPYNRLHDEGYPSIGCAPCTTPSDDPHSRKGRWAAFDTKSECGLHVNLDNTNA</sequence>
<dbReference type="InterPro" id="IPR002500">
    <property type="entry name" value="PAPS_reduct_dom"/>
</dbReference>
<keyword evidence="4 12" id="KW-0408">Iron</keyword>
<dbReference type="GO" id="GO:0019379">
    <property type="term" value="P:sulfate assimilation, phosphoadenylyl sulfate reduction by phosphoadenylyl-sulfate reductase (thioredoxin)"/>
    <property type="evidence" value="ECO:0007669"/>
    <property type="project" value="UniProtKB-UniRule"/>
</dbReference>
<keyword evidence="2 12" id="KW-0963">Cytoplasm</keyword>
<comment type="catalytic activity">
    <reaction evidence="12">
        <text>[thioredoxin]-disulfide + sulfite + AMP + 2 H(+) = adenosine 5'-phosphosulfate + [thioredoxin]-dithiol</text>
        <dbReference type="Rhea" id="RHEA:21976"/>
        <dbReference type="Rhea" id="RHEA-COMP:10698"/>
        <dbReference type="Rhea" id="RHEA-COMP:10700"/>
        <dbReference type="ChEBI" id="CHEBI:15378"/>
        <dbReference type="ChEBI" id="CHEBI:17359"/>
        <dbReference type="ChEBI" id="CHEBI:29950"/>
        <dbReference type="ChEBI" id="CHEBI:50058"/>
        <dbReference type="ChEBI" id="CHEBI:58243"/>
        <dbReference type="ChEBI" id="CHEBI:456215"/>
        <dbReference type="EC" id="1.8.4.10"/>
    </reaction>
</comment>
<accession>A0A4R6UD70</accession>
<dbReference type="CDD" id="cd23945">
    <property type="entry name" value="PAPS_reductase"/>
    <property type="match status" value="1"/>
</dbReference>
<feature type="binding site" evidence="12">
    <location>
        <position position="122"/>
    </location>
    <ligand>
        <name>[4Fe-4S] cluster</name>
        <dbReference type="ChEBI" id="CHEBI:49883"/>
    </ligand>
</feature>
<dbReference type="PIRSF" id="PIRSF000857">
    <property type="entry name" value="PAPS_reductase"/>
    <property type="match status" value="1"/>
</dbReference>
<comment type="pathway">
    <text evidence="7 12">Sulfur metabolism; hydrogen sulfide biosynthesis; sulfite from sulfate.</text>
</comment>
<evidence type="ECO:0000256" key="5">
    <source>
        <dbReference type="ARBA" id="ARBA00023014"/>
    </source>
</evidence>
<evidence type="ECO:0000256" key="10">
    <source>
        <dbReference type="ARBA" id="ARBA00030894"/>
    </source>
</evidence>
<evidence type="ECO:0000259" key="13">
    <source>
        <dbReference type="Pfam" id="PF01507"/>
    </source>
</evidence>
<evidence type="ECO:0000256" key="12">
    <source>
        <dbReference type="HAMAP-Rule" id="MF_00063"/>
    </source>
</evidence>
<evidence type="ECO:0000313" key="14">
    <source>
        <dbReference type="EMBL" id="TDQ42725.1"/>
    </source>
</evidence>
<dbReference type="SUPFAM" id="SSF52402">
    <property type="entry name" value="Adenine nucleotide alpha hydrolases-like"/>
    <property type="match status" value="1"/>
</dbReference>
<keyword evidence="5 12" id="KW-0411">Iron-sulfur</keyword>
<evidence type="ECO:0000256" key="3">
    <source>
        <dbReference type="ARBA" id="ARBA00023002"/>
    </source>
</evidence>
<dbReference type="GO" id="GO:0070814">
    <property type="term" value="P:hydrogen sulfide biosynthetic process"/>
    <property type="evidence" value="ECO:0007669"/>
    <property type="project" value="UniProtKB-UniRule"/>
</dbReference>
<name>A0A4R6UD70_9BACI</name>
<dbReference type="GO" id="GO:0046872">
    <property type="term" value="F:metal ion binding"/>
    <property type="evidence" value="ECO:0007669"/>
    <property type="project" value="UniProtKB-KW"/>
</dbReference>
<dbReference type="PANTHER" id="PTHR46509:SF1">
    <property type="entry name" value="PHOSPHOADENOSINE PHOSPHOSULFATE REDUCTASE"/>
    <property type="match status" value="1"/>
</dbReference>
<keyword evidence="12" id="KW-0479">Metal-binding</keyword>
<dbReference type="RefSeq" id="WP_133578563.1">
    <property type="nucleotide sequence ID" value="NZ_SNYJ01000001.1"/>
</dbReference>
<dbReference type="OrthoDB" id="9772604at2"/>
<evidence type="ECO:0000256" key="2">
    <source>
        <dbReference type="ARBA" id="ARBA00022490"/>
    </source>
</evidence>
<comment type="similarity">
    <text evidence="1 12">Belongs to the PAPS reductase family. CysH subfamily.</text>
</comment>
<protein>
    <recommendedName>
        <fullName evidence="9 12">Adenosine 5'-phosphosulfate reductase</fullName>
        <shortName evidence="12">APS reductase</shortName>
        <ecNumber evidence="8 12">1.8.4.10</ecNumber>
    </recommendedName>
    <alternativeName>
        <fullName evidence="11 12">5'-adenylylsulfate reductase</fullName>
    </alternativeName>
    <alternativeName>
        <fullName evidence="10 12">Thioredoxin-dependent 5'-adenylylsulfate reductase</fullName>
    </alternativeName>
</protein>
<dbReference type="Pfam" id="PF01507">
    <property type="entry name" value="PAPS_reduct"/>
    <property type="match status" value="1"/>
</dbReference>
<dbReference type="EC" id="1.8.4.10" evidence="8 12"/>
<dbReference type="PANTHER" id="PTHR46509">
    <property type="entry name" value="PHOSPHOADENOSINE PHOSPHOSULFATE REDUCTASE"/>
    <property type="match status" value="1"/>
</dbReference>
<evidence type="ECO:0000256" key="8">
    <source>
        <dbReference type="ARBA" id="ARBA00024386"/>
    </source>
</evidence>
<dbReference type="GO" id="GO:0019344">
    <property type="term" value="P:cysteine biosynthetic process"/>
    <property type="evidence" value="ECO:0007669"/>
    <property type="project" value="InterPro"/>
</dbReference>
<dbReference type="NCBIfam" id="NF002537">
    <property type="entry name" value="PRK02090.1"/>
    <property type="match status" value="1"/>
</dbReference>
<keyword evidence="3 12" id="KW-0560">Oxidoreductase</keyword>
<dbReference type="GO" id="GO:0043866">
    <property type="term" value="F:adenylyl-sulfate reductase (thioredoxin) activity"/>
    <property type="evidence" value="ECO:0007669"/>
    <property type="project" value="UniProtKB-EC"/>
</dbReference>
<dbReference type="InterPro" id="IPR011798">
    <property type="entry name" value="APS_reductase"/>
</dbReference>
<comment type="subcellular location">
    <subcellularLocation>
        <location evidence="12">Cytoplasm</location>
    </subcellularLocation>
</comment>
<organism evidence="14 15">
    <name type="scientific">Aureibacillus halotolerans</name>
    <dbReference type="NCBI Taxonomy" id="1508390"/>
    <lineage>
        <taxon>Bacteria</taxon>
        <taxon>Bacillati</taxon>
        <taxon>Bacillota</taxon>
        <taxon>Bacilli</taxon>
        <taxon>Bacillales</taxon>
        <taxon>Bacillaceae</taxon>
        <taxon>Aureibacillus</taxon>
    </lineage>
</organism>
<reference evidence="14 15" key="1">
    <citation type="submission" date="2019-03" db="EMBL/GenBank/DDBJ databases">
        <title>Genomic Encyclopedia of Type Strains, Phase IV (KMG-IV): sequencing the most valuable type-strain genomes for metagenomic binning, comparative biology and taxonomic classification.</title>
        <authorList>
            <person name="Goeker M."/>
        </authorList>
    </citation>
    <scope>NUCLEOTIDE SEQUENCE [LARGE SCALE GENOMIC DNA]</scope>
    <source>
        <strain evidence="14 15">DSM 28697</strain>
    </source>
</reference>
<dbReference type="NCBIfam" id="TIGR00434">
    <property type="entry name" value="cysH"/>
    <property type="match status" value="1"/>
</dbReference>
<dbReference type="AlphaFoldDB" id="A0A4R6UD70"/>
<feature type="binding site" evidence="12">
    <location>
        <position position="121"/>
    </location>
    <ligand>
        <name>[4Fe-4S] cluster</name>
        <dbReference type="ChEBI" id="CHEBI:49883"/>
    </ligand>
</feature>
<dbReference type="Proteomes" id="UP000295632">
    <property type="component" value="Unassembled WGS sequence"/>
</dbReference>
<dbReference type="Gene3D" id="3.40.50.620">
    <property type="entry name" value="HUPs"/>
    <property type="match status" value="1"/>
</dbReference>
<dbReference type="GO" id="GO:0004604">
    <property type="term" value="F:phosphoadenylyl-sulfate reductase (thioredoxin) activity"/>
    <property type="evidence" value="ECO:0007669"/>
    <property type="project" value="UniProtKB-UniRule"/>
</dbReference>
<feature type="active site" description="Nucleophile; cysteine thiosulfonate intermediate" evidence="12">
    <location>
        <position position="230"/>
    </location>
</feature>
<gene>
    <name evidence="12" type="primary">cysH</name>
    <name evidence="14" type="ORF">EV213_101154</name>
</gene>
<evidence type="ECO:0000256" key="11">
    <source>
        <dbReference type="ARBA" id="ARBA00032041"/>
    </source>
</evidence>
<dbReference type="EMBL" id="SNYJ01000001">
    <property type="protein sequence ID" value="TDQ42725.1"/>
    <property type="molecule type" value="Genomic_DNA"/>
</dbReference>
<evidence type="ECO:0000256" key="6">
    <source>
        <dbReference type="ARBA" id="ARBA00024298"/>
    </source>
</evidence>
<comment type="cofactor">
    <cofactor evidence="12">
        <name>[4Fe-4S] cluster</name>
        <dbReference type="ChEBI" id="CHEBI:49883"/>
    </cofactor>
    <text evidence="12">Binds 1 [4Fe-4S] cluster per subunit.</text>
</comment>
<dbReference type="GO" id="GO:0051539">
    <property type="term" value="F:4 iron, 4 sulfur cluster binding"/>
    <property type="evidence" value="ECO:0007669"/>
    <property type="project" value="UniProtKB-UniRule"/>
</dbReference>
<dbReference type="HAMAP" id="MF_00063">
    <property type="entry name" value="CysH"/>
    <property type="match status" value="1"/>
</dbReference>
<feature type="binding site" evidence="12">
    <location>
        <position position="204"/>
    </location>
    <ligand>
        <name>[4Fe-4S] cluster</name>
        <dbReference type="ChEBI" id="CHEBI:49883"/>
    </ligand>
</feature>
<dbReference type="InterPro" id="IPR014729">
    <property type="entry name" value="Rossmann-like_a/b/a_fold"/>
</dbReference>
<evidence type="ECO:0000256" key="7">
    <source>
        <dbReference type="ARBA" id="ARBA00024327"/>
    </source>
</evidence>
<dbReference type="NCBIfam" id="TIGR02055">
    <property type="entry name" value="APS_reductase"/>
    <property type="match status" value="1"/>
</dbReference>
<comment type="caution">
    <text evidence="14">The sequence shown here is derived from an EMBL/GenBank/DDBJ whole genome shotgun (WGS) entry which is preliminary data.</text>
</comment>
<evidence type="ECO:0000256" key="9">
    <source>
        <dbReference type="ARBA" id="ARBA00029514"/>
    </source>
</evidence>
<comment type="function">
    <text evidence="6 12">Catalyzes the formation of sulfite from adenosine 5'-phosphosulfate (APS) using thioredoxin as an electron donor.</text>
</comment>
<dbReference type="GO" id="GO:0005737">
    <property type="term" value="C:cytoplasm"/>
    <property type="evidence" value="ECO:0007669"/>
    <property type="project" value="UniProtKB-SubCell"/>
</dbReference>
<evidence type="ECO:0000256" key="1">
    <source>
        <dbReference type="ARBA" id="ARBA00009732"/>
    </source>
</evidence>
<dbReference type="InterPro" id="IPR004511">
    <property type="entry name" value="PAPS/APS_Rdtase"/>
</dbReference>
<evidence type="ECO:0000256" key="4">
    <source>
        <dbReference type="ARBA" id="ARBA00023004"/>
    </source>
</evidence>
<keyword evidence="15" id="KW-1185">Reference proteome</keyword>
<feature type="binding site" evidence="12">
    <location>
        <position position="207"/>
    </location>
    <ligand>
        <name>[4Fe-4S] cluster</name>
        <dbReference type="ChEBI" id="CHEBI:49883"/>
    </ligand>
</feature>
<proteinExistence type="inferred from homology"/>
<evidence type="ECO:0000313" key="15">
    <source>
        <dbReference type="Proteomes" id="UP000295632"/>
    </source>
</evidence>
<feature type="domain" description="Phosphoadenosine phosphosulphate reductase" evidence="13">
    <location>
        <begin position="39"/>
        <end position="210"/>
    </location>
</feature>